<comment type="subcellular location">
    <subcellularLocation>
        <location evidence="1">Cell membrane</location>
        <topology evidence="1">Multi-pass membrane protein</topology>
    </subcellularLocation>
</comment>
<keyword evidence="7" id="KW-0479">Metal-binding</keyword>
<feature type="transmembrane region" description="Helical" evidence="12">
    <location>
        <begin position="172"/>
        <end position="191"/>
    </location>
</feature>
<accession>A0ABW9J8M8</accession>
<keyword evidence="8" id="KW-0249">Electron transport</keyword>
<gene>
    <name evidence="14" type="ORF">E6A44_008520</name>
</gene>
<dbReference type="PANTHER" id="PTHR30485:SF0">
    <property type="entry name" value="NI_FE-HYDROGENASE 1 B-TYPE CYTOCHROME SUBUNIT-RELATED"/>
    <property type="match status" value="1"/>
</dbReference>
<comment type="similarity">
    <text evidence="2">Belongs to the HupC/HyaC/HydC family.</text>
</comment>
<feature type="transmembrane region" description="Helical" evidence="12">
    <location>
        <begin position="131"/>
        <end position="152"/>
    </location>
</feature>
<keyword evidence="10" id="KW-0408">Iron</keyword>
<protein>
    <submittedName>
        <fullName evidence="14">Cytochrome b/b6 domain-containing protein</fullName>
    </submittedName>
</protein>
<dbReference type="InterPro" id="IPR000516">
    <property type="entry name" value="Ni-dep_Hydgase_cyt-B"/>
</dbReference>
<evidence type="ECO:0000256" key="4">
    <source>
        <dbReference type="ARBA" id="ARBA00022475"/>
    </source>
</evidence>
<keyword evidence="9 12" id="KW-1133">Transmembrane helix</keyword>
<dbReference type="Gene3D" id="1.20.950.20">
    <property type="entry name" value="Transmembrane di-heme cytochromes, Chain C"/>
    <property type="match status" value="1"/>
</dbReference>
<dbReference type="Proteomes" id="UP001517247">
    <property type="component" value="Unassembled WGS sequence"/>
</dbReference>
<keyword evidence="4" id="KW-1003">Cell membrane</keyword>
<evidence type="ECO:0000256" key="3">
    <source>
        <dbReference type="ARBA" id="ARBA00022448"/>
    </source>
</evidence>
<dbReference type="PANTHER" id="PTHR30485">
    <property type="entry name" value="NI/FE-HYDROGENASE 1 B-TYPE CYTOCHROME SUBUNIT"/>
    <property type="match status" value="1"/>
</dbReference>
<evidence type="ECO:0000259" key="13">
    <source>
        <dbReference type="Pfam" id="PF01292"/>
    </source>
</evidence>
<evidence type="ECO:0000256" key="1">
    <source>
        <dbReference type="ARBA" id="ARBA00004651"/>
    </source>
</evidence>
<keyword evidence="11 12" id="KW-0472">Membrane</keyword>
<keyword evidence="15" id="KW-1185">Reference proteome</keyword>
<evidence type="ECO:0000256" key="9">
    <source>
        <dbReference type="ARBA" id="ARBA00022989"/>
    </source>
</evidence>
<feature type="transmembrane region" description="Helical" evidence="12">
    <location>
        <begin position="12"/>
        <end position="36"/>
    </location>
</feature>
<dbReference type="SUPFAM" id="SSF81342">
    <property type="entry name" value="Transmembrane di-heme cytochromes"/>
    <property type="match status" value="1"/>
</dbReference>
<organism evidence="14 15">
    <name type="scientific">Pedobacter ureilyticus</name>
    <dbReference type="NCBI Taxonomy" id="1393051"/>
    <lineage>
        <taxon>Bacteria</taxon>
        <taxon>Pseudomonadati</taxon>
        <taxon>Bacteroidota</taxon>
        <taxon>Sphingobacteriia</taxon>
        <taxon>Sphingobacteriales</taxon>
        <taxon>Sphingobacteriaceae</taxon>
        <taxon>Pedobacter</taxon>
    </lineage>
</organism>
<proteinExistence type="inferred from homology"/>
<dbReference type="PRINTS" id="PR00161">
    <property type="entry name" value="NIHGNASECYTB"/>
</dbReference>
<comment type="caution">
    <text evidence="14">The sequence shown here is derived from an EMBL/GenBank/DDBJ whole genome shotgun (WGS) entry which is preliminary data.</text>
</comment>
<evidence type="ECO:0000256" key="7">
    <source>
        <dbReference type="ARBA" id="ARBA00022723"/>
    </source>
</evidence>
<keyword evidence="3" id="KW-0813">Transport</keyword>
<keyword evidence="5" id="KW-0349">Heme</keyword>
<keyword evidence="6 12" id="KW-0812">Transmembrane</keyword>
<evidence type="ECO:0000256" key="5">
    <source>
        <dbReference type="ARBA" id="ARBA00022617"/>
    </source>
</evidence>
<dbReference type="Pfam" id="PF01292">
    <property type="entry name" value="Ni_hydr_CYTB"/>
    <property type="match status" value="1"/>
</dbReference>
<evidence type="ECO:0000256" key="10">
    <source>
        <dbReference type="ARBA" id="ARBA00023004"/>
    </source>
</evidence>
<evidence type="ECO:0000256" key="2">
    <source>
        <dbReference type="ARBA" id="ARBA00008622"/>
    </source>
</evidence>
<evidence type="ECO:0000313" key="14">
    <source>
        <dbReference type="EMBL" id="MFN0255612.1"/>
    </source>
</evidence>
<evidence type="ECO:0000256" key="12">
    <source>
        <dbReference type="SAM" id="Phobius"/>
    </source>
</evidence>
<feature type="domain" description="Cytochrome b561 bacterial/Ni-hydrogenase" evidence="13">
    <location>
        <begin position="12"/>
        <end position="206"/>
    </location>
</feature>
<dbReference type="InterPro" id="IPR016174">
    <property type="entry name" value="Di-haem_cyt_TM"/>
</dbReference>
<evidence type="ECO:0000256" key="8">
    <source>
        <dbReference type="ARBA" id="ARBA00022982"/>
    </source>
</evidence>
<dbReference type="InterPro" id="IPR011577">
    <property type="entry name" value="Cyt_b561_bac/Ni-Hgenase"/>
</dbReference>
<dbReference type="InterPro" id="IPR051542">
    <property type="entry name" value="Hydrogenase_cytochrome"/>
</dbReference>
<evidence type="ECO:0000313" key="15">
    <source>
        <dbReference type="Proteomes" id="UP001517247"/>
    </source>
</evidence>
<name>A0ABW9J8M8_9SPHI</name>
<evidence type="ECO:0000256" key="6">
    <source>
        <dbReference type="ARBA" id="ARBA00022692"/>
    </source>
</evidence>
<evidence type="ECO:0000256" key="11">
    <source>
        <dbReference type="ARBA" id="ARBA00023136"/>
    </source>
</evidence>
<dbReference type="RefSeq" id="WP_138722702.1">
    <property type="nucleotide sequence ID" value="NZ_SSHJ02000005.1"/>
</dbReference>
<dbReference type="EMBL" id="SSHJ02000005">
    <property type="protein sequence ID" value="MFN0255612.1"/>
    <property type="molecule type" value="Genomic_DNA"/>
</dbReference>
<sequence>MNKPTQKNSTHLRVWHWINVVVISVSVITVCLNSTLLDKKDNVKFISEQLNSASIPLTTQQATLVARSLEEKVWDWHVYAGYFLAALLIYRVVGETLSNRDHQLANKIKNALLHYRQQQNLPYAKELLVKVSYLAFYALLSFMAISGLSIKFHIQLGISDNLVHSIKEVHELVMYPILIFIVVHIIGVVIAEKKNRPGLVSDMINGGKV</sequence>
<reference evidence="14 15" key="1">
    <citation type="submission" date="2024-12" db="EMBL/GenBank/DDBJ databases">
        <authorList>
            <person name="Hu S."/>
        </authorList>
    </citation>
    <scope>NUCLEOTIDE SEQUENCE [LARGE SCALE GENOMIC DNA]</scope>
    <source>
        <strain evidence="14 15">THG-T11</strain>
    </source>
</reference>